<comment type="caution">
    <text evidence="6">The sequence shown here is derived from an EMBL/GenBank/DDBJ whole genome shotgun (WGS) entry which is preliminary data.</text>
</comment>
<gene>
    <name evidence="6" type="ORF">SM611_08490</name>
</gene>
<proteinExistence type="predicted"/>
<evidence type="ECO:0000256" key="2">
    <source>
        <dbReference type="ARBA" id="ARBA00022692"/>
    </source>
</evidence>
<feature type="transmembrane region" description="Helical" evidence="5">
    <location>
        <begin position="6"/>
        <end position="25"/>
    </location>
</feature>
<feature type="transmembrane region" description="Helical" evidence="5">
    <location>
        <begin position="106"/>
        <end position="124"/>
    </location>
</feature>
<dbReference type="EMBL" id="JAXCEI010000003">
    <property type="protein sequence ID" value="MFA1538964.1"/>
    <property type="molecule type" value="Genomic_DNA"/>
</dbReference>
<evidence type="ECO:0000256" key="1">
    <source>
        <dbReference type="ARBA" id="ARBA00004141"/>
    </source>
</evidence>
<dbReference type="PANTHER" id="PTHR40761:SF1">
    <property type="entry name" value="CONSERVED INTEGRAL MEMBRANE ALANINE VALINE AND LEUCINE RICH PROTEIN-RELATED"/>
    <property type="match status" value="1"/>
</dbReference>
<dbReference type="PANTHER" id="PTHR40761">
    <property type="entry name" value="CONSERVED INTEGRAL MEMBRANE ALANINE VALINE AND LEUCINE RICH PROTEIN-RELATED"/>
    <property type="match status" value="1"/>
</dbReference>
<evidence type="ECO:0000256" key="4">
    <source>
        <dbReference type="ARBA" id="ARBA00023136"/>
    </source>
</evidence>
<dbReference type="SUPFAM" id="SSF103481">
    <property type="entry name" value="Multidrug resistance efflux transporter EmrE"/>
    <property type="match status" value="1"/>
</dbReference>
<feature type="transmembrane region" description="Helical" evidence="5">
    <location>
        <begin position="46"/>
        <end position="66"/>
    </location>
</feature>
<dbReference type="Proteomes" id="UP001569963">
    <property type="component" value="Unassembled WGS sequence"/>
</dbReference>
<sequence>MGSDLGYAALALIATTVYYIAFLFFRASARRMEPLRGSRPFRVARLMLTNPVWLGGGLLLFLGLGYEVVAFTAMPLAVAQPIFAVALVMLVAYAVVFLGERLSVREWTSVALFVLATMLIGLSATEEGELHADATLIGTLTEPWLMIAICAPAVVIAALVWLVGDRRASGRHARKLAGVAYGIGAGACAGLAEAGIRGISIVYQETGSVQAVMQSAYPYLTIGLAAIALGQLQVALQRCRIAIVAVVLTVIGRSYLLLASTVMFGEDWPREAGPFMLRAGGFTLALLALVLFPRYEERAPEPAVRNTVHPALDPRTLPRWPSSHAGPF</sequence>
<accession>A0ABV4Q731</accession>
<feature type="transmembrane region" description="Helical" evidence="5">
    <location>
        <begin position="176"/>
        <end position="196"/>
    </location>
</feature>
<dbReference type="Pfam" id="PF05653">
    <property type="entry name" value="Mg_trans_NIPA"/>
    <property type="match status" value="1"/>
</dbReference>
<evidence type="ECO:0000256" key="5">
    <source>
        <dbReference type="SAM" id="Phobius"/>
    </source>
</evidence>
<evidence type="ECO:0000256" key="3">
    <source>
        <dbReference type="ARBA" id="ARBA00022989"/>
    </source>
</evidence>
<protein>
    <submittedName>
        <fullName evidence="6">DMT family transporter</fullName>
    </submittedName>
</protein>
<evidence type="ECO:0000313" key="7">
    <source>
        <dbReference type="Proteomes" id="UP001569963"/>
    </source>
</evidence>
<keyword evidence="3 5" id="KW-1133">Transmembrane helix</keyword>
<dbReference type="InterPro" id="IPR037185">
    <property type="entry name" value="EmrE-like"/>
</dbReference>
<evidence type="ECO:0000313" key="6">
    <source>
        <dbReference type="EMBL" id="MFA1538964.1"/>
    </source>
</evidence>
<reference evidence="6 7" key="1">
    <citation type="submission" date="2023-11" db="EMBL/GenBank/DDBJ databases">
        <title>Actinomadura monticuli sp. nov., isolated from volcanic ash.</title>
        <authorList>
            <person name="Lee S.D."/>
            <person name="Yang H."/>
            <person name="Kim I.S."/>
        </authorList>
    </citation>
    <scope>NUCLEOTIDE SEQUENCE [LARGE SCALE GENOMIC DNA]</scope>
    <source>
        <strain evidence="6 7">DLS-62</strain>
    </source>
</reference>
<comment type="subcellular location">
    <subcellularLocation>
        <location evidence="1">Membrane</location>
        <topology evidence="1">Multi-pass membrane protein</topology>
    </subcellularLocation>
</comment>
<keyword evidence="4 5" id="KW-0472">Membrane</keyword>
<keyword evidence="7" id="KW-1185">Reference proteome</keyword>
<dbReference type="RefSeq" id="WP_371948557.1">
    <property type="nucleotide sequence ID" value="NZ_JAXCEI010000003.1"/>
</dbReference>
<feature type="transmembrane region" description="Helical" evidence="5">
    <location>
        <begin position="78"/>
        <end position="99"/>
    </location>
</feature>
<feature type="transmembrane region" description="Helical" evidence="5">
    <location>
        <begin position="216"/>
        <end position="234"/>
    </location>
</feature>
<feature type="transmembrane region" description="Helical" evidence="5">
    <location>
        <begin position="241"/>
        <end position="263"/>
    </location>
</feature>
<organism evidence="6 7">
    <name type="scientific">Actinomadura monticuli</name>
    <dbReference type="NCBI Taxonomy" id="3097367"/>
    <lineage>
        <taxon>Bacteria</taxon>
        <taxon>Bacillati</taxon>
        <taxon>Actinomycetota</taxon>
        <taxon>Actinomycetes</taxon>
        <taxon>Streptosporangiales</taxon>
        <taxon>Thermomonosporaceae</taxon>
        <taxon>Actinomadura</taxon>
    </lineage>
</organism>
<dbReference type="InterPro" id="IPR008521">
    <property type="entry name" value="Mg_trans_NIPA"/>
</dbReference>
<feature type="transmembrane region" description="Helical" evidence="5">
    <location>
        <begin position="144"/>
        <end position="164"/>
    </location>
</feature>
<name>A0ABV4Q731_9ACTN</name>
<keyword evidence="2 5" id="KW-0812">Transmembrane</keyword>
<feature type="transmembrane region" description="Helical" evidence="5">
    <location>
        <begin position="275"/>
        <end position="292"/>
    </location>
</feature>